<dbReference type="PRINTS" id="PR00080">
    <property type="entry name" value="SDRFAMILY"/>
</dbReference>
<accession>A0ABY3WFX6</accession>
<dbReference type="InterPro" id="IPR036291">
    <property type="entry name" value="NAD(P)-bd_dom_sf"/>
</dbReference>
<evidence type="ECO:0000313" key="4">
    <source>
        <dbReference type="EMBL" id="UNK47237.1"/>
    </source>
</evidence>
<keyword evidence="5" id="KW-1185">Reference proteome</keyword>
<protein>
    <submittedName>
        <fullName evidence="4">SDR family NAD(P)-dependent oxidoreductase</fullName>
    </submittedName>
</protein>
<sequence>MRHDSHPAVLYRQDGKTIIVTGASAGLGYFASEQLAAAGATVVMAARNEARGRAAMEAVRSQVPGADVRFQQLDLASLDSVRQAAEELAGLGRIDALLANAGVIGSQELQFTPDGFELQFGTNHLGHFALIARLMPALTLSHSRVVHVGSISHRWVRPDFRRAALPAKYSSYRSYALSKLAVMSFGFELARRLEAADSKASSVVAHPGYARRYFTPDRPGLQLSQPASRWQRRLYGLVAQGKDAGAWPLVQATAGDGVRNGDYWGPDGRFQLTGNPAVVAPERNARERNAASRLIDLSEELTGVRLRL</sequence>
<dbReference type="PANTHER" id="PTHR24320">
    <property type="entry name" value="RETINOL DEHYDROGENASE"/>
    <property type="match status" value="1"/>
</dbReference>
<comment type="similarity">
    <text evidence="1 3">Belongs to the short-chain dehydrogenases/reductases (SDR) family.</text>
</comment>
<evidence type="ECO:0000313" key="5">
    <source>
        <dbReference type="Proteomes" id="UP000829069"/>
    </source>
</evidence>
<evidence type="ECO:0000256" key="3">
    <source>
        <dbReference type="RuleBase" id="RU000363"/>
    </source>
</evidence>
<dbReference type="PANTHER" id="PTHR24320:SF148">
    <property type="entry name" value="NAD(P)-BINDING ROSSMANN-FOLD SUPERFAMILY PROTEIN"/>
    <property type="match status" value="1"/>
</dbReference>
<dbReference type="InterPro" id="IPR002347">
    <property type="entry name" value="SDR_fam"/>
</dbReference>
<dbReference type="RefSeq" id="WP_241915026.1">
    <property type="nucleotide sequence ID" value="NZ_CP093326.1"/>
</dbReference>
<dbReference type="Gene3D" id="3.40.50.720">
    <property type="entry name" value="NAD(P)-binding Rossmann-like Domain"/>
    <property type="match status" value="1"/>
</dbReference>
<gene>
    <name evidence="4" type="ORF">MNQ99_07830</name>
</gene>
<dbReference type="SUPFAM" id="SSF51735">
    <property type="entry name" value="NAD(P)-binding Rossmann-fold domains"/>
    <property type="match status" value="1"/>
</dbReference>
<keyword evidence="2" id="KW-0560">Oxidoreductase</keyword>
<organism evidence="4 5">
    <name type="scientific">Arthrobacter sulfonylureivorans</name>
    <dbReference type="NCBI Taxonomy" id="2486855"/>
    <lineage>
        <taxon>Bacteria</taxon>
        <taxon>Bacillati</taxon>
        <taxon>Actinomycetota</taxon>
        <taxon>Actinomycetes</taxon>
        <taxon>Micrococcales</taxon>
        <taxon>Micrococcaceae</taxon>
        <taxon>Arthrobacter</taxon>
    </lineage>
</organism>
<dbReference type="EMBL" id="CP093326">
    <property type="protein sequence ID" value="UNK47237.1"/>
    <property type="molecule type" value="Genomic_DNA"/>
</dbReference>
<dbReference type="PRINTS" id="PR00081">
    <property type="entry name" value="GDHRDH"/>
</dbReference>
<reference evidence="4 5" key="1">
    <citation type="submission" date="2022-03" db="EMBL/GenBank/DDBJ databases">
        <title>Isotopic signatures of nitrous oxide derived from detoxification processes.</title>
        <authorList>
            <person name="Behrendt U."/>
            <person name="Buchen C."/>
            <person name="Well R."/>
            <person name="Ulrich A."/>
            <person name="Rohe L."/>
            <person name="Kolb S."/>
            <person name="Schloter M."/>
            <person name="Horn M.A."/>
            <person name="Augustin J."/>
        </authorList>
    </citation>
    <scope>NUCLEOTIDE SEQUENCE [LARGE SCALE GENOMIC DNA]</scope>
    <source>
        <strain evidence="4 5">S4-C24</strain>
    </source>
</reference>
<name>A0ABY3WFX6_9MICC</name>
<evidence type="ECO:0000256" key="1">
    <source>
        <dbReference type="ARBA" id="ARBA00006484"/>
    </source>
</evidence>
<dbReference type="Proteomes" id="UP000829069">
    <property type="component" value="Chromosome"/>
</dbReference>
<evidence type="ECO:0000256" key="2">
    <source>
        <dbReference type="ARBA" id="ARBA00023002"/>
    </source>
</evidence>
<proteinExistence type="inferred from homology"/>
<dbReference type="Pfam" id="PF00106">
    <property type="entry name" value="adh_short"/>
    <property type="match status" value="1"/>
</dbReference>